<dbReference type="Proteomes" id="UP000076532">
    <property type="component" value="Unassembled WGS sequence"/>
</dbReference>
<dbReference type="EMBL" id="KV417783">
    <property type="protein sequence ID" value="KZP06530.1"/>
    <property type="molecule type" value="Genomic_DNA"/>
</dbReference>
<proteinExistence type="predicted"/>
<dbReference type="AlphaFoldDB" id="A0A167WVH9"/>
<evidence type="ECO:0000313" key="2">
    <source>
        <dbReference type="EMBL" id="KZP06530.1"/>
    </source>
</evidence>
<organism evidence="2 3">
    <name type="scientific">Athelia psychrophila</name>
    <dbReference type="NCBI Taxonomy" id="1759441"/>
    <lineage>
        <taxon>Eukaryota</taxon>
        <taxon>Fungi</taxon>
        <taxon>Dikarya</taxon>
        <taxon>Basidiomycota</taxon>
        <taxon>Agaricomycotina</taxon>
        <taxon>Agaricomycetes</taxon>
        <taxon>Agaricomycetidae</taxon>
        <taxon>Atheliales</taxon>
        <taxon>Atheliaceae</taxon>
        <taxon>Athelia</taxon>
    </lineage>
</organism>
<feature type="compositionally biased region" description="Low complexity" evidence="1">
    <location>
        <begin position="16"/>
        <end position="26"/>
    </location>
</feature>
<feature type="compositionally biased region" description="Polar residues" evidence="1">
    <location>
        <begin position="37"/>
        <end position="48"/>
    </location>
</feature>
<keyword evidence="3" id="KW-1185">Reference proteome</keyword>
<name>A0A167WVH9_9AGAM</name>
<feature type="region of interest" description="Disordered" evidence="1">
    <location>
        <begin position="1"/>
        <end position="48"/>
    </location>
</feature>
<accession>A0A167WVH9</accession>
<gene>
    <name evidence="2" type="ORF">FIBSPDRAFT_804851</name>
</gene>
<protein>
    <submittedName>
        <fullName evidence="2">Uncharacterized protein</fullName>
    </submittedName>
</protein>
<feature type="non-terminal residue" evidence="2">
    <location>
        <position position="1"/>
    </location>
</feature>
<reference evidence="2 3" key="1">
    <citation type="journal article" date="2016" name="Mol. Biol. Evol.">
        <title>Comparative Genomics of Early-Diverging Mushroom-Forming Fungi Provides Insights into the Origins of Lignocellulose Decay Capabilities.</title>
        <authorList>
            <person name="Nagy L.G."/>
            <person name="Riley R."/>
            <person name="Tritt A."/>
            <person name="Adam C."/>
            <person name="Daum C."/>
            <person name="Floudas D."/>
            <person name="Sun H."/>
            <person name="Yadav J.S."/>
            <person name="Pangilinan J."/>
            <person name="Larsson K.H."/>
            <person name="Matsuura K."/>
            <person name="Barry K."/>
            <person name="Labutti K."/>
            <person name="Kuo R."/>
            <person name="Ohm R.A."/>
            <person name="Bhattacharya S.S."/>
            <person name="Shirouzu T."/>
            <person name="Yoshinaga Y."/>
            <person name="Martin F.M."/>
            <person name="Grigoriev I.V."/>
            <person name="Hibbett D.S."/>
        </authorList>
    </citation>
    <scope>NUCLEOTIDE SEQUENCE [LARGE SCALE GENOMIC DNA]</scope>
    <source>
        <strain evidence="2 3">CBS 109695</strain>
    </source>
</reference>
<evidence type="ECO:0000313" key="3">
    <source>
        <dbReference type="Proteomes" id="UP000076532"/>
    </source>
</evidence>
<evidence type="ECO:0000256" key="1">
    <source>
        <dbReference type="SAM" id="MobiDB-lite"/>
    </source>
</evidence>
<sequence>MILFSSATGNHPYLPSPTTSPTSMPSVNTLAGRGSLQRPSRLQSASSISDSFGTWPLKQLRSPTTKKRDISLSLFHGHPFRRNSHGRRPSPSLVLSYTAPWPYPMADLDYLPYLDLPHPSHMHHPISVVGHPTEQSSPTFRGGQKCLVVHIVALLLFARQKFLKSKFG</sequence>